<evidence type="ECO:0000256" key="1">
    <source>
        <dbReference type="SAM" id="MobiDB-lite"/>
    </source>
</evidence>
<sequence>MDKTGLIFGNAVSVNVRVQMEDFFNIASWDQLGNYLGLPAQWGQSRSTGLKWIEERIEDILNGLKQKMLLLGMEKDIRKAKKSIGIKDCQRGSQDERNRTPCDRTVP</sequence>
<gene>
    <name evidence="2" type="ORF">PIB30_026279</name>
</gene>
<protein>
    <submittedName>
        <fullName evidence="2">Uncharacterized protein</fullName>
    </submittedName>
</protein>
<reference evidence="2 3" key="1">
    <citation type="journal article" date="2023" name="Plants (Basel)">
        <title>Bridging the Gap: Combining Genomics and Transcriptomics Approaches to Understand Stylosanthes scabra, an Orphan Legume from the Brazilian Caatinga.</title>
        <authorList>
            <person name="Ferreira-Neto J.R.C."/>
            <person name="da Silva M.D."/>
            <person name="Binneck E."/>
            <person name="de Melo N.F."/>
            <person name="da Silva R.H."/>
            <person name="de Melo A.L.T.M."/>
            <person name="Pandolfi V."/>
            <person name="Bustamante F.O."/>
            <person name="Brasileiro-Vidal A.C."/>
            <person name="Benko-Iseppon A.M."/>
        </authorList>
    </citation>
    <scope>NUCLEOTIDE SEQUENCE [LARGE SCALE GENOMIC DNA]</scope>
    <source>
        <tissue evidence="2">Leaves</tissue>
    </source>
</reference>
<dbReference type="EMBL" id="JASCZI010090719">
    <property type="protein sequence ID" value="MED6145551.1"/>
    <property type="molecule type" value="Genomic_DNA"/>
</dbReference>
<feature type="region of interest" description="Disordered" evidence="1">
    <location>
        <begin position="88"/>
        <end position="107"/>
    </location>
</feature>
<dbReference type="Proteomes" id="UP001341840">
    <property type="component" value="Unassembled WGS sequence"/>
</dbReference>
<comment type="caution">
    <text evidence="2">The sequence shown here is derived from an EMBL/GenBank/DDBJ whole genome shotgun (WGS) entry which is preliminary data.</text>
</comment>
<accession>A0ABU6TA13</accession>
<evidence type="ECO:0000313" key="2">
    <source>
        <dbReference type="EMBL" id="MED6145551.1"/>
    </source>
</evidence>
<proteinExistence type="predicted"/>
<evidence type="ECO:0000313" key="3">
    <source>
        <dbReference type="Proteomes" id="UP001341840"/>
    </source>
</evidence>
<keyword evidence="3" id="KW-1185">Reference proteome</keyword>
<name>A0ABU6TA13_9FABA</name>
<organism evidence="2 3">
    <name type="scientific">Stylosanthes scabra</name>
    <dbReference type="NCBI Taxonomy" id="79078"/>
    <lineage>
        <taxon>Eukaryota</taxon>
        <taxon>Viridiplantae</taxon>
        <taxon>Streptophyta</taxon>
        <taxon>Embryophyta</taxon>
        <taxon>Tracheophyta</taxon>
        <taxon>Spermatophyta</taxon>
        <taxon>Magnoliopsida</taxon>
        <taxon>eudicotyledons</taxon>
        <taxon>Gunneridae</taxon>
        <taxon>Pentapetalae</taxon>
        <taxon>rosids</taxon>
        <taxon>fabids</taxon>
        <taxon>Fabales</taxon>
        <taxon>Fabaceae</taxon>
        <taxon>Papilionoideae</taxon>
        <taxon>50 kb inversion clade</taxon>
        <taxon>dalbergioids sensu lato</taxon>
        <taxon>Dalbergieae</taxon>
        <taxon>Pterocarpus clade</taxon>
        <taxon>Stylosanthes</taxon>
    </lineage>
</organism>